<proteinExistence type="predicted"/>
<dbReference type="InterPro" id="IPR027860">
    <property type="entry name" value="DUF4429"/>
</dbReference>
<protein>
    <submittedName>
        <fullName evidence="3">SHOCT domain-containing protein</fullName>
    </submittedName>
</protein>
<dbReference type="EMBL" id="JAMDGZ010000066">
    <property type="protein sequence ID" value="MDD1016876.1"/>
    <property type="molecule type" value="Genomic_DNA"/>
</dbReference>
<name>A0ABT5PEZ6_9PSED</name>
<dbReference type="InterPro" id="IPR018649">
    <property type="entry name" value="SHOCT"/>
</dbReference>
<sequence>MIDGVEIFKGHGGSIELSGASITIKRKGVLAFMTQGLKGDKEIPISLLTAIQFKAAGIFTNGYIQFSFQGGSEAKGGAIQAASDENTVLFTKDQQPAFDILREKLQSRIGKPVPSNGQGSYLDDLERLAALRSSGALTEDEFQIKKRQILGL</sequence>
<dbReference type="Pfam" id="PF09851">
    <property type="entry name" value="SHOCT"/>
    <property type="match status" value="1"/>
</dbReference>
<comment type="caution">
    <text evidence="3">The sequence shown here is derived from an EMBL/GenBank/DDBJ whole genome shotgun (WGS) entry which is preliminary data.</text>
</comment>
<gene>
    <name evidence="3" type="ORF">M5G17_24720</name>
</gene>
<organism evidence="3 4">
    <name type="scientific">Pseudomonas rubra</name>
    <dbReference type="NCBI Taxonomy" id="2942627"/>
    <lineage>
        <taxon>Bacteria</taxon>
        <taxon>Pseudomonadati</taxon>
        <taxon>Pseudomonadota</taxon>
        <taxon>Gammaproteobacteria</taxon>
        <taxon>Pseudomonadales</taxon>
        <taxon>Pseudomonadaceae</taxon>
        <taxon>Pseudomonas</taxon>
    </lineage>
</organism>
<evidence type="ECO:0000259" key="1">
    <source>
        <dbReference type="Pfam" id="PF09851"/>
    </source>
</evidence>
<evidence type="ECO:0000313" key="3">
    <source>
        <dbReference type="EMBL" id="MDD1016876.1"/>
    </source>
</evidence>
<feature type="domain" description="SHOCT" evidence="1">
    <location>
        <begin position="124"/>
        <end position="150"/>
    </location>
</feature>
<accession>A0ABT5PEZ6</accession>
<dbReference type="RefSeq" id="WP_273895491.1">
    <property type="nucleotide sequence ID" value="NZ_JAMDGP010000071.1"/>
</dbReference>
<dbReference type="Proteomes" id="UP001148184">
    <property type="component" value="Unassembled WGS sequence"/>
</dbReference>
<reference evidence="3 4" key="1">
    <citation type="submission" date="2022-05" db="EMBL/GenBank/DDBJ databases">
        <title>Novel Pseudomonas spp. Isolated from a Rainbow Trout Aquaculture Facility.</title>
        <authorList>
            <person name="Testerman T."/>
            <person name="Graf J."/>
        </authorList>
    </citation>
    <scope>NUCLEOTIDE SEQUENCE [LARGE SCALE GENOMIC DNA]</scope>
    <source>
        <strain evidence="3 4">ID1025</strain>
    </source>
</reference>
<feature type="domain" description="DUF4429" evidence="2">
    <location>
        <begin position="18"/>
        <end position="101"/>
    </location>
</feature>
<evidence type="ECO:0000259" key="2">
    <source>
        <dbReference type="Pfam" id="PF14472"/>
    </source>
</evidence>
<dbReference type="Pfam" id="PF14472">
    <property type="entry name" value="DUF4429"/>
    <property type="match status" value="1"/>
</dbReference>
<keyword evidence="4" id="KW-1185">Reference proteome</keyword>
<evidence type="ECO:0000313" key="4">
    <source>
        <dbReference type="Proteomes" id="UP001148184"/>
    </source>
</evidence>